<protein>
    <recommendedName>
        <fullName evidence="4">Universal stress protein</fullName>
    </recommendedName>
</protein>
<feature type="region of interest" description="Disordered" evidence="1">
    <location>
        <begin position="109"/>
        <end position="149"/>
    </location>
</feature>
<organism evidence="2 3">
    <name type="scientific">Caldimonas brevitalea</name>
    <dbReference type="NCBI Taxonomy" id="413882"/>
    <lineage>
        <taxon>Bacteria</taxon>
        <taxon>Pseudomonadati</taxon>
        <taxon>Pseudomonadota</taxon>
        <taxon>Betaproteobacteria</taxon>
        <taxon>Burkholderiales</taxon>
        <taxon>Sphaerotilaceae</taxon>
        <taxon>Caldimonas</taxon>
    </lineage>
</organism>
<evidence type="ECO:0000313" key="3">
    <source>
        <dbReference type="Proteomes" id="UP000035352"/>
    </source>
</evidence>
<dbReference type="EMBL" id="CP011371">
    <property type="protein sequence ID" value="AKJ26784.1"/>
    <property type="molecule type" value="Genomic_DNA"/>
</dbReference>
<dbReference type="STRING" id="413882.AAW51_0093"/>
<reference evidence="2 3" key="1">
    <citation type="submission" date="2015-05" db="EMBL/GenBank/DDBJ databases">
        <authorList>
            <person name="Tang B."/>
            <person name="Yu Y."/>
        </authorList>
    </citation>
    <scope>NUCLEOTIDE SEQUENCE [LARGE SCALE GENOMIC DNA]</scope>
    <source>
        <strain evidence="2 3">DSM 7029</strain>
    </source>
</reference>
<name>A0A0G3BBS6_9BURK</name>
<evidence type="ECO:0008006" key="4">
    <source>
        <dbReference type="Google" id="ProtNLM"/>
    </source>
</evidence>
<proteinExistence type="predicted"/>
<keyword evidence="3" id="KW-1185">Reference proteome</keyword>
<dbReference type="Proteomes" id="UP000035352">
    <property type="component" value="Chromosome"/>
</dbReference>
<dbReference type="AlphaFoldDB" id="A0A0G3BBS6"/>
<dbReference type="KEGG" id="pbh:AAW51_0093"/>
<gene>
    <name evidence="2" type="ORF">AAW51_0093</name>
</gene>
<evidence type="ECO:0000256" key="1">
    <source>
        <dbReference type="SAM" id="MobiDB-lite"/>
    </source>
</evidence>
<accession>A0A0G3BBS6</accession>
<sequence length="170" mass="18791">MKKIVVLLDDAAHAQQHLVSRLCEVQGERCILVACAPRLTHRASKWMSHGSREHWRSKWAAKLFGQMRPWLERQGVEAEAHLAKGPLQELMQELEPDELIDVRRPKLETAAEPAVDLPQRLDTPADAEPQNDDSSQPLPGPGVPSAGPRPTTLRCVLLAGLSVGLAMHDL</sequence>
<evidence type="ECO:0000313" key="2">
    <source>
        <dbReference type="EMBL" id="AKJ26784.1"/>
    </source>
</evidence>
<dbReference type="OrthoDB" id="8903476at2"/>
<dbReference type="RefSeq" id="WP_053013218.1">
    <property type="nucleotide sequence ID" value="NZ_CP011371.1"/>
</dbReference>